<feature type="region of interest" description="Disordered" evidence="3">
    <location>
        <begin position="147"/>
        <end position="182"/>
    </location>
</feature>
<dbReference type="PANTHER" id="PTHR10869">
    <property type="entry name" value="PROLYL 4-HYDROXYLASE ALPHA SUBUNIT"/>
    <property type="match status" value="1"/>
</dbReference>
<name>A0AA40C5J7_9PEZI</name>
<dbReference type="Proteomes" id="UP001174934">
    <property type="component" value="Unassembled WGS sequence"/>
</dbReference>
<protein>
    <submittedName>
        <fullName evidence="4">Uncharacterized protein</fullName>
    </submittedName>
</protein>
<comment type="caution">
    <text evidence="4">The sequence shown here is derived from an EMBL/GenBank/DDBJ whole genome shotgun (WGS) entry which is preliminary data.</text>
</comment>
<dbReference type="Gene3D" id="2.60.120.620">
    <property type="entry name" value="q2cbj1_9rhob like domain"/>
    <property type="match status" value="1"/>
</dbReference>
<dbReference type="EMBL" id="JAULSR010000003">
    <property type="protein sequence ID" value="KAK0625073.1"/>
    <property type="molecule type" value="Genomic_DNA"/>
</dbReference>
<dbReference type="PANTHER" id="PTHR10869:SF246">
    <property type="entry name" value="TRANSMEMBRANE PROLYL 4-HYDROXYLASE"/>
    <property type="match status" value="1"/>
</dbReference>
<dbReference type="GO" id="GO:0004656">
    <property type="term" value="F:procollagen-proline 4-dioxygenase activity"/>
    <property type="evidence" value="ECO:0007669"/>
    <property type="project" value="TreeGrafter"/>
</dbReference>
<keyword evidence="1" id="KW-0479">Metal-binding</keyword>
<sequence length="244" mass="26834">MSDLLVLLNRHNGTAARGVEFGGSNVRTSFHQLCDFNAPSQSSPSPSHTTANKQPTYRSHFSSTEAPTIAPLQNGSTTIPPPHPQRIRSASIHRSGTRTEAIIEPRLRLPPPPYKVLMVSKSPLVIYITDFITPSERAHLQNITRDTFSRSAVTPRGNTKSSSSSSSSSTHHKVRTSQSTTVPRDPLVRCIEDRALAFQGLSVARAQLEPLQLVKYHPSESYHYHTDWFTDPTHAAPAVGGNRI</sequence>
<evidence type="ECO:0000256" key="1">
    <source>
        <dbReference type="ARBA" id="ARBA00022723"/>
    </source>
</evidence>
<organism evidence="4 5">
    <name type="scientific">Bombardia bombarda</name>
    <dbReference type="NCBI Taxonomy" id="252184"/>
    <lineage>
        <taxon>Eukaryota</taxon>
        <taxon>Fungi</taxon>
        <taxon>Dikarya</taxon>
        <taxon>Ascomycota</taxon>
        <taxon>Pezizomycotina</taxon>
        <taxon>Sordariomycetes</taxon>
        <taxon>Sordariomycetidae</taxon>
        <taxon>Sordariales</taxon>
        <taxon>Lasiosphaeriaceae</taxon>
        <taxon>Bombardia</taxon>
    </lineage>
</organism>
<evidence type="ECO:0000313" key="5">
    <source>
        <dbReference type="Proteomes" id="UP001174934"/>
    </source>
</evidence>
<accession>A0AA40C5J7</accession>
<evidence type="ECO:0000256" key="2">
    <source>
        <dbReference type="ARBA" id="ARBA00023004"/>
    </source>
</evidence>
<evidence type="ECO:0000256" key="3">
    <source>
        <dbReference type="SAM" id="MobiDB-lite"/>
    </source>
</evidence>
<dbReference type="GO" id="GO:0005783">
    <property type="term" value="C:endoplasmic reticulum"/>
    <property type="evidence" value="ECO:0007669"/>
    <property type="project" value="TreeGrafter"/>
</dbReference>
<dbReference type="InterPro" id="IPR045054">
    <property type="entry name" value="P4HA-like"/>
</dbReference>
<gene>
    <name evidence="4" type="ORF">B0T17DRAFT_531841</name>
</gene>
<feature type="non-terminal residue" evidence="4">
    <location>
        <position position="244"/>
    </location>
</feature>
<dbReference type="GO" id="GO:0046872">
    <property type="term" value="F:metal ion binding"/>
    <property type="evidence" value="ECO:0007669"/>
    <property type="project" value="UniProtKB-KW"/>
</dbReference>
<dbReference type="AlphaFoldDB" id="A0AA40C5J7"/>
<evidence type="ECO:0000313" key="4">
    <source>
        <dbReference type="EMBL" id="KAK0625073.1"/>
    </source>
</evidence>
<keyword evidence="5" id="KW-1185">Reference proteome</keyword>
<keyword evidence="2" id="KW-0408">Iron</keyword>
<feature type="compositionally biased region" description="Polar residues" evidence="3">
    <location>
        <begin position="48"/>
        <end position="78"/>
    </location>
</feature>
<proteinExistence type="predicted"/>
<feature type="compositionally biased region" description="Polar residues" evidence="3">
    <location>
        <begin position="147"/>
        <end position="160"/>
    </location>
</feature>
<feature type="region of interest" description="Disordered" evidence="3">
    <location>
        <begin position="37"/>
        <end position="99"/>
    </location>
</feature>
<reference evidence="4" key="1">
    <citation type="submission" date="2023-06" db="EMBL/GenBank/DDBJ databases">
        <title>Genome-scale phylogeny and comparative genomics of the fungal order Sordariales.</title>
        <authorList>
            <consortium name="Lawrence Berkeley National Laboratory"/>
            <person name="Hensen N."/>
            <person name="Bonometti L."/>
            <person name="Westerberg I."/>
            <person name="Brannstrom I.O."/>
            <person name="Guillou S."/>
            <person name="Cros-Aarteil S."/>
            <person name="Calhoun S."/>
            <person name="Haridas S."/>
            <person name="Kuo A."/>
            <person name="Mondo S."/>
            <person name="Pangilinan J."/>
            <person name="Riley R."/>
            <person name="LaButti K."/>
            <person name="Andreopoulos B."/>
            <person name="Lipzen A."/>
            <person name="Chen C."/>
            <person name="Yanf M."/>
            <person name="Daum C."/>
            <person name="Ng V."/>
            <person name="Clum A."/>
            <person name="Steindorff A."/>
            <person name="Ohm R."/>
            <person name="Martin F."/>
            <person name="Silar P."/>
            <person name="Natvig D."/>
            <person name="Lalanne C."/>
            <person name="Gautier V."/>
            <person name="Ament-velasquez S.L."/>
            <person name="Kruys A."/>
            <person name="Hutchinson M.I."/>
            <person name="Powell A.J."/>
            <person name="Barry K."/>
            <person name="Miller A.N."/>
            <person name="Grigoriev I.V."/>
            <person name="Debuchy R."/>
            <person name="Gladieux P."/>
            <person name="Thoren M.H."/>
            <person name="Johannesson H."/>
        </authorList>
    </citation>
    <scope>NUCLEOTIDE SEQUENCE</scope>
    <source>
        <strain evidence="4">SMH3391-2</strain>
    </source>
</reference>